<dbReference type="GO" id="GO:0004803">
    <property type="term" value="F:transposase activity"/>
    <property type="evidence" value="ECO:0007669"/>
    <property type="project" value="InterPro"/>
</dbReference>
<dbReference type="EMBL" id="MSTI01000177">
    <property type="protein sequence ID" value="OLV15529.1"/>
    <property type="molecule type" value="Genomic_DNA"/>
</dbReference>
<dbReference type="Proteomes" id="UP000186607">
    <property type="component" value="Unassembled WGS sequence"/>
</dbReference>
<gene>
    <name evidence="2" type="ORF">BOO71_0014608</name>
</gene>
<dbReference type="AlphaFoldDB" id="A0A1U7NRI0"/>
<comment type="caution">
    <text evidence="2">The sequence shown here is derived from an EMBL/GenBank/DDBJ whole genome shotgun (WGS) entry which is preliminary data.</text>
</comment>
<keyword evidence="3" id="KW-1185">Reference proteome</keyword>
<dbReference type="GO" id="GO:0006313">
    <property type="term" value="P:DNA transposition"/>
    <property type="evidence" value="ECO:0007669"/>
    <property type="project" value="InterPro"/>
</dbReference>
<feature type="domain" description="Tn3 transposase DDE" evidence="1">
    <location>
        <begin position="1"/>
        <end position="53"/>
    </location>
</feature>
<reference evidence="2 3" key="1">
    <citation type="submission" date="2017-01" db="EMBL/GenBank/DDBJ databases">
        <title>Genome Analysis of Deinococcus marmoris KOPRI26562.</title>
        <authorList>
            <person name="Kim J.H."/>
            <person name="Oh H.-M."/>
        </authorList>
    </citation>
    <scope>NUCLEOTIDE SEQUENCE [LARGE SCALE GENOMIC DNA]</scope>
    <source>
        <strain evidence="2 3">KOPRI26562</strain>
    </source>
</reference>
<name>A0A1U7NRI0_9DEIO</name>
<protein>
    <submittedName>
        <fullName evidence="2">Mobile element protein</fullName>
    </submittedName>
</protein>
<evidence type="ECO:0000313" key="2">
    <source>
        <dbReference type="EMBL" id="OLV15529.1"/>
    </source>
</evidence>
<dbReference type="Pfam" id="PF01526">
    <property type="entry name" value="DDE_Tnp_Tn3"/>
    <property type="match status" value="1"/>
</dbReference>
<dbReference type="STRING" id="249408.BOO71_0014608"/>
<sequence>MQQNYVRAETITAANARLVDAQFALPLAHTWGGGEVASADGLRFVVPVTTLHAG</sequence>
<evidence type="ECO:0000313" key="3">
    <source>
        <dbReference type="Proteomes" id="UP000186607"/>
    </source>
</evidence>
<dbReference type="InterPro" id="IPR002513">
    <property type="entry name" value="Tn3_Tnp_DDE_dom"/>
</dbReference>
<proteinExistence type="predicted"/>
<accession>A0A1U7NRI0</accession>
<organism evidence="2 3">
    <name type="scientific">Deinococcus marmoris</name>
    <dbReference type="NCBI Taxonomy" id="249408"/>
    <lineage>
        <taxon>Bacteria</taxon>
        <taxon>Thermotogati</taxon>
        <taxon>Deinococcota</taxon>
        <taxon>Deinococci</taxon>
        <taxon>Deinococcales</taxon>
        <taxon>Deinococcaceae</taxon>
        <taxon>Deinococcus</taxon>
    </lineage>
</organism>
<evidence type="ECO:0000259" key="1">
    <source>
        <dbReference type="Pfam" id="PF01526"/>
    </source>
</evidence>